<dbReference type="EMBL" id="JAZDUA010000143">
    <property type="protein sequence ID" value="KAK7866582.1"/>
    <property type="molecule type" value="Genomic_DNA"/>
</dbReference>
<dbReference type="GO" id="GO:0005634">
    <property type="term" value="C:nucleus"/>
    <property type="evidence" value="ECO:0007669"/>
    <property type="project" value="TreeGrafter"/>
</dbReference>
<dbReference type="GO" id="GO:0070419">
    <property type="term" value="C:nonhomologous end joining complex"/>
    <property type="evidence" value="ECO:0007669"/>
    <property type="project" value="TreeGrafter"/>
</dbReference>
<name>A0AAN9VTS0_9ORTH</name>
<sequence>MIPDGETLCAELTVNDHAYIICLVAENSPEQLSVYVTDCEEFFKGCITSEQLTLMEKELKVYSQKSRSNLFRIAMKQKKISFSKVSLQLNFTISSETINVTMEKIEENNRSAYIKALFFRMAKEMSGPEEKMSPAKPSMSTTIRINSQARSVKQKLPGTSIVNPGVKRIRTGTGVKFEED</sequence>
<evidence type="ECO:0000313" key="1">
    <source>
        <dbReference type="EMBL" id="KAK7866582.1"/>
    </source>
</evidence>
<dbReference type="GO" id="GO:0060090">
    <property type="term" value="F:molecular adaptor activity"/>
    <property type="evidence" value="ECO:0007669"/>
    <property type="project" value="TreeGrafter"/>
</dbReference>
<dbReference type="Pfam" id="PF15384">
    <property type="entry name" value="PAXX"/>
    <property type="match status" value="1"/>
</dbReference>
<reference evidence="1 2" key="1">
    <citation type="submission" date="2024-03" db="EMBL/GenBank/DDBJ databases">
        <title>The genome assembly and annotation of the cricket Gryllus longicercus Weissman &amp; Gray.</title>
        <authorList>
            <person name="Szrajer S."/>
            <person name="Gray D."/>
            <person name="Ylla G."/>
        </authorList>
    </citation>
    <scope>NUCLEOTIDE SEQUENCE [LARGE SCALE GENOMIC DNA]</scope>
    <source>
        <strain evidence="1">DAG 2021-001</strain>
        <tissue evidence="1">Whole body minus gut</tissue>
    </source>
</reference>
<dbReference type="Proteomes" id="UP001378592">
    <property type="component" value="Unassembled WGS sequence"/>
</dbReference>
<organism evidence="1 2">
    <name type="scientific">Gryllus longicercus</name>
    <dbReference type="NCBI Taxonomy" id="2509291"/>
    <lineage>
        <taxon>Eukaryota</taxon>
        <taxon>Metazoa</taxon>
        <taxon>Ecdysozoa</taxon>
        <taxon>Arthropoda</taxon>
        <taxon>Hexapoda</taxon>
        <taxon>Insecta</taxon>
        <taxon>Pterygota</taxon>
        <taxon>Neoptera</taxon>
        <taxon>Polyneoptera</taxon>
        <taxon>Orthoptera</taxon>
        <taxon>Ensifera</taxon>
        <taxon>Gryllidea</taxon>
        <taxon>Grylloidea</taxon>
        <taxon>Gryllidae</taxon>
        <taxon>Gryllinae</taxon>
        <taxon>Gryllus</taxon>
    </lineage>
</organism>
<evidence type="ECO:0000313" key="2">
    <source>
        <dbReference type="Proteomes" id="UP001378592"/>
    </source>
</evidence>
<comment type="caution">
    <text evidence="1">The sequence shown here is derived from an EMBL/GenBank/DDBJ whole genome shotgun (WGS) entry which is preliminary data.</text>
</comment>
<dbReference type="PANTHER" id="PTHR28586:SF1">
    <property type="entry name" value="PROTEIN PAXX"/>
    <property type="match status" value="1"/>
</dbReference>
<dbReference type="InterPro" id="IPR027873">
    <property type="entry name" value="PAXX"/>
</dbReference>
<dbReference type="PANTHER" id="PTHR28586">
    <property type="entry name" value="PROTEIN PAXX"/>
    <property type="match status" value="1"/>
</dbReference>
<keyword evidence="2" id="KW-1185">Reference proteome</keyword>
<dbReference type="GO" id="GO:0006303">
    <property type="term" value="P:double-strand break repair via nonhomologous end joining"/>
    <property type="evidence" value="ECO:0007669"/>
    <property type="project" value="InterPro"/>
</dbReference>
<dbReference type="GO" id="GO:0035861">
    <property type="term" value="C:site of double-strand break"/>
    <property type="evidence" value="ECO:0007669"/>
    <property type="project" value="TreeGrafter"/>
</dbReference>
<dbReference type="AlphaFoldDB" id="A0AAN9VTS0"/>
<gene>
    <name evidence="1" type="ORF">R5R35_010424</name>
</gene>
<protein>
    <submittedName>
        <fullName evidence="1">Uncharacterized protein</fullName>
    </submittedName>
</protein>
<accession>A0AAN9VTS0</accession>
<proteinExistence type="predicted"/>